<dbReference type="GeneID" id="43595725"/>
<organism evidence="2 3">
    <name type="scientific">Venustampulla echinocandica</name>
    <dbReference type="NCBI Taxonomy" id="2656787"/>
    <lineage>
        <taxon>Eukaryota</taxon>
        <taxon>Fungi</taxon>
        <taxon>Dikarya</taxon>
        <taxon>Ascomycota</taxon>
        <taxon>Pezizomycotina</taxon>
        <taxon>Leotiomycetes</taxon>
        <taxon>Helotiales</taxon>
        <taxon>Pleuroascaceae</taxon>
        <taxon>Venustampulla</taxon>
    </lineage>
</organism>
<evidence type="ECO:0000313" key="2">
    <source>
        <dbReference type="EMBL" id="RDL38536.1"/>
    </source>
</evidence>
<proteinExistence type="predicted"/>
<evidence type="ECO:0000313" key="3">
    <source>
        <dbReference type="Proteomes" id="UP000254866"/>
    </source>
</evidence>
<accession>A0A370TSM4</accession>
<name>A0A370TSM4_9HELO</name>
<sequence length="336" mass="37901">MESLYSSISTWRASEAQEGAQQSLPSSSNFPMLCSRSPIPARPPSKHDLQDTAGSRGLGGTSTADAIIFRQICEDEGAGKMALTEADISAAFELCSSFDILHCVERLKTLILHMSITPHGRPVEEFGILGMDDPKVVLRRLGGLLTSSSHVSGNDKLRSFRTAWNLISLVESVDCELNIAIKEKTTRRLSTYKHLERKWSFAGEQDAIAPKINWTKLLEQGRVWKNWCKALSSGTVQDRGVLLLLMAIKIDLRTPVTSLSGNETPQFRNSDYEIKGGKLKWFQIRWIERYILRHIPAVEQLAKFLDPWAVIIFKRDWLGRREKQKCLDGLQEFLSQ</sequence>
<evidence type="ECO:0000256" key="1">
    <source>
        <dbReference type="SAM" id="MobiDB-lite"/>
    </source>
</evidence>
<protein>
    <submittedName>
        <fullName evidence="2">Uncharacterized protein</fullName>
    </submittedName>
</protein>
<dbReference type="Proteomes" id="UP000254866">
    <property type="component" value="Unassembled WGS sequence"/>
</dbReference>
<dbReference type="EMBL" id="NPIC01000002">
    <property type="protein sequence ID" value="RDL38536.1"/>
    <property type="molecule type" value="Genomic_DNA"/>
</dbReference>
<keyword evidence="3" id="KW-1185">Reference proteome</keyword>
<gene>
    <name evidence="2" type="ORF">BP5553_02876</name>
</gene>
<feature type="region of interest" description="Disordered" evidence="1">
    <location>
        <begin position="35"/>
        <end position="58"/>
    </location>
</feature>
<dbReference type="RefSeq" id="XP_031871192.1">
    <property type="nucleotide sequence ID" value="XM_032011499.1"/>
</dbReference>
<reference evidence="2 3" key="1">
    <citation type="journal article" date="2018" name="IMA Fungus">
        <title>IMA Genome-F 9: Draft genome sequence of Annulohypoxylon stygium, Aspergillus mulundensis, Berkeleyomyces basicola (syn. Thielaviopsis basicola), Ceratocystis smalleyi, two Cercospora beticola strains, Coleophoma cylindrospora, Fusarium fracticaudum, Phialophora cf. hyalina, and Morchella septimelata.</title>
        <authorList>
            <person name="Wingfield B.D."/>
            <person name="Bills G.F."/>
            <person name="Dong Y."/>
            <person name="Huang W."/>
            <person name="Nel W.J."/>
            <person name="Swalarsk-Parry B.S."/>
            <person name="Vaghefi N."/>
            <person name="Wilken P.M."/>
            <person name="An Z."/>
            <person name="de Beer Z.W."/>
            <person name="De Vos L."/>
            <person name="Chen L."/>
            <person name="Duong T.A."/>
            <person name="Gao Y."/>
            <person name="Hammerbacher A."/>
            <person name="Kikkert J.R."/>
            <person name="Li Y."/>
            <person name="Li H."/>
            <person name="Li K."/>
            <person name="Li Q."/>
            <person name="Liu X."/>
            <person name="Ma X."/>
            <person name="Naidoo K."/>
            <person name="Pethybridge S.J."/>
            <person name="Sun J."/>
            <person name="Steenkamp E.T."/>
            <person name="van der Nest M.A."/>
            <person name="van Wyk S."/>
            <person name="Wingfield M.J."/>
            <person name="Xiong C."/>
            <person name="Yue Q."/>
            <person name="Zhang X."/>
        </authorList>
    </citation>
    <scope>NUCLEOTIDE SEQUENCE [LARGE SCALE GENOMIC DNA]</scope>
    <source>
        <strain evidence="2 3">BP 5553</strain>
    </source>
</reference>
<dbReference type="AlphaFoldDB" id="A0A370TSM4"/>
<comment type="caution">
    <text evidence="2">The sequence shown here is derived from an EMBL/GenBank/DDBJ whole genome shotgun (WGS) entry which is preliminary data.</text>
</comment>